<dbReference type="AlphaFoldDB" id="A0AAP0FV95"/>
<feature type="region of interest" description="Disordered" evidence="1">
    <location>
        <begin position="41"/>
        <end position="93"/>
    </location>
</feature>
<protein>
    <recommendedName>
        <fullName evidence="2">VQ domain-containing protein</fullName>
    </recommendedName>
</protein>
<dbReference type="Pfam" id="PF05678">
    <property type="entry name" value="VQ"/>
    <property type="match status" value="1"/>
</dbReference>
<comment type="caution">
    <text evidence="3">The sequence shown here is derived from an EMBL/GenBank/DDBJ whole genome shotgun (WGS) entry which is preliminary data.</text>
</comment>
<keyword evidence="4" id="KW-1185">Reference proteome</keyword>
<feature type="compositionally biased region" description="Low complexity" evidence="1">
    <location>
        <begin position="61"/>
        <end position="71"/>
    </location>
</feature>
<dbReference type="PANTHER" id="PTHR33143:SF3">
    <property type="entry name" value="VQ MOTIF-CONTAINING PROTEIN 17-RELATED"/>
    <property type="match status" value="1"/>
</dbReference>
<name>A0AAP0FV95_9ASPA</name>
<evidence type="ECO:0000313" key="4">
    <source>
        <dbReference type="Proteomes" id="UP001418222"/>
    </source>
</evidence>
<gene>
    <name evidence="3" type="ORF">KSP39_PZI023057</name>
</gene>
<feature type="domain" description="VQ" evidence="2">
    <location>
        <begin position="18"/>
        <end position="42"/>
    </location>
</feature>
<evidence type="ECO:0000313" key="3">
    <source>
        <dbReference type="EMBL" id="KAK8916832.1"/>
    </source>
</evidence>
<dbReference type="GO" id="GO:0005634">
    <property type="term" value="C:nucleus"/>
    <property type="evidence" value="ECO:0007669"/>
    <property type="project" value="TreeGrafter"/>
</dbReference>
<evidence type="ECO:0000259" key="2">
    <source>
        <dbReference type="Pfam" id="PF05678"/>
    </source>
</evidence>
<feature type="compositionally biased region" description="Basic residues" evidence="1">
    <location>
        <begin position="51"/>
        <end position="60"/>
    </location>
</feature>
<sequence>MDPQRSIFKPKIRVVHVFSPEIIKTDPANFRELVQRLTGKPAKKLHDVGGARRRRKKKARTVPAAAMTTEAGGAGEIITGNSGGSSSPSFLSGLGDDDGDEFFHGLAGELPLLPLMSFSCTQAAGE</sequence>
<reference evidence="3 4" key="1">
    <citation type="journal article" date="2022" name="Nat. Plants">
        <title>Genomes of leafy and leafless Platanthera orchids illuminate the evolution of mycoheterotrophy.</title>
        <authorList>
            <person name="Li M.H."/>
            <person name="Liu K.W."/>
            <person name="Li Z."/>
            <person name="Lu H.C."/>
            <person name="Ye Q.L."/>
            <person name="Zhang D."/>
            <person name="Wang J.Y."/>
            <person name="Li Y.F."/>
            <person name="Zhong Z.M."/>
            <person name="Liu X."/>
            <person name="Yu X."/>
            <person name="Liu D.K."/>
            <person name="Tu X.D."/>
            <person name="Liu B."/>
            <person name="Hao Y."/>
            <person name="Liao X.Y."/>
            <person name="Jiang Y.T."/>
            <person name="Sun W.H."/>
            <person name="Chen J."/>
            <person name="Chen Y.Q."/>
            <person name="Ai Y."/>
            <person name="Zhai J.W."/>
            <person name="Wu S.S."/>
            <person name="Zhou Z."/>
            <person name="Hsiao Y.Y."/>
            <person name="Wu W.L."/>
            <person name="Chen Y.Y."/>
            <person name="Lin Y.F."/>
            <person name="Hsu J.L."/>
            <person name="Li C.Y."/>
            <person name="Wang Z.W."/>
            <person name="Zhao X."/>
            <person name="Zhong W.Y."/>
            <person name="Ma X.K."/>
            <person name="Ma L."/>
            <person name="Huang J."/>
            <person name="Chen G.Z."/>
            <person name="Huang M.Z."/>
            <person name="Huang L."/>
            <person name="Peng D.H."/>
            <person name="Luo Y.B."/>
            <person name="Zou S.Q."/>
            <person name="Chen S.P."/>
            <person name="Lan S."/>
            <person name="Tsai W.C."/>
            <person name="Van de Peer Y."/>
            <person name="Liu Z.J."/>
        </authorList>
    </citation>
    <scope>NUCLEOTIDE SEQUENCE [LARGE SCALE GENOMIC DNA]</scope>
    <source>
        <strain evidence="3">Lor287</strain>
    </source>
</reference>
<dbReference type="InterPro" id="IPR008889">
    <property type="entry name" value="VQ"/>
</dbReference>
<proteinExistence type="predicted"/>
<dbReference type="EMBL" id="JBBWWQ010000020">
    <property type="protein sequence ID" value="KAK8916832.1"/>
    <property type="molecule type" value="Genomic_DNA"/>
</dbReference>
<evidence type="ECO:0000256" key="1">
    <source>
        <dbReference type="SAM" id="MobiDB-lite"/>
    </source>
</evidence>
<feature type="compositionally biased region" description="Low complexity" evidence="1">
    <location>
        <begin position="84"/>
        <end position="93"/>
    </location>
</feature>
<dbReference type="PANTHER" id="PTHR33143">
    <property type="entry name" value="F16F4.1 PROTEIN-RELATED"/>
    <property type="match status" value="1"/>
</dbReference>
<dbReference type="Proteomes" id="UP001418222">
    <property type="component" value="Unassembled WGS sequence"/>
</dbReference>
<dbReference type="InterPro" id="IPR039607">
    <property type="entry name" value="VQ_8/17/18/20/21/25"/>
</dbReference>
<organism evidence="3 4">
    <name type="scientific">Platanthera zijinensis</name>
    <dbReference type="NCBI Taxonomy" id="2320716"/>
    <lineage>
        <taxon>Eukaryota</taxon>
        <taxon>Viridiplantae</taxon>
        <taxon>Streptophyta</taxon>
        <taxon>Embryophyta</taxon>
        <taxon>Tracheophyta</taxon>
        <taxon>Spermatophyta</taxon>
        <taxon>Magnoliopsida</taxon>
        <taxon>Liliopsida</taxon>
        <taxon>Asparagales</taxon>
        <taxon>Orchidaceae</taxon>
        <taxon>Orchidoideae</taxon>
        <taxon>Orchideae</taxon>
        <taxon>Orchidinae</taxon>
        <taxon>Platanthera</taxon>
    </lineage>
</organism>
<accession>A0AAP0FV95</accession>